<protein>
    <recommendedName>
        <fullName evidence="6">Cell shape-determining protein MreB</fullName>
    </recommendedName>
</protein>
<evidence type="ECO:0000313" key="7">
    <source>
        <dbReference type="EMBL" id="URA09621.1"/>
    </source>
</evidence>
<dbReference type="Pfam" id="PF06723">
    <property type="entry name" value="MreB_Mbl"/>
    <property type="match status" value="1"/>
</dbReference>
<sequence>MNLVKAIADAFVNDIAIDLGTANTLIYVKGKGVVINEPSVVAVQTGTGLVRAVGNEAKNMLGKTPGDIIVIRPMREGVIADFDVVGKMLKYFINKAQVTRKLVHPRVVISVPSGVTEVERRAVRESALQAGAAKVHLVEAPRAAALGANIPIEEPAGHMVIDIGGGTTEIAVLSLGGIVVSNSIRVGGDKFDEAIMAHLKKYHNLIIGEKTAEDIKIKIGSAYPLKNVESMEIKGRDAVSGLPRILKIDSVEVREALQDMVNKILETVRQTLDQTPPELASDILERGIVMAGGGSLLRGLPKFIAKNTGVPVFLADDPLVCDVIGAGKFLENIKKYETQFNL</sequence>
<dbReference type="RefSeq" id="WP_271434756.1">
    <property type="nucleotide sequence ID" value="NZ_CP073355.1"/>
</dbReference>
<keyword evidence="1 6" id="KW-0963">Cytoplasm</keyword>
<comment type="function">
    <text evidence="6">Forms membrane-associated dynamic filaments that are essential for cell shape determination. Acts by regulating cell wall synthesis and cell elongation, and thus cell shape. A feedback loop between cell geometry and MreB localization may maintain elongated cell shape by targeting cell wall growth to regions of negative cell wall curvature.</text>
</comment>
<evidence type="ECO:0000256" key="2">
    <source>
        <dbReference type="ARBA" id="ARBA00022741"/>
    </source>
</evidence>
<reference evidence="7" key="2">
    <citation type="submission" date="2022-06" db="EMBL/GenBank/DDBJ databases">
        <title>Thermospira aquatica gen. nov., sp. nov.</title>
        <authorList>
            <person name="Ben Ali Gam Z."/>
            <person name="Labat M."/>
        </authorList>
    </citation>
    <scope>NUCLEOTIDE SEQUENCE</scope>
    <source>
        <strain evidence="7">F1F22</strain>
    </source>
</reference>
<keyword evidence="4 6" id="KW-0133">Cell shape</keyword>
<comment type="subcellular location">
    <subcellularLocation>
        <location evidence="6">Cytoplasm</location>
    </subcellularLocation>
    <text evidence="6">Membrane-associated.</text>
</comment>
<reference evidence="7" key="1">
    <citation type="submission" date="2021-04" db="EMBL/GenBank/DDBJ databases">
        <authorList>
            <person name="Postec A."/>
        </authorList>
    </citation>
    <scope>NUCLEOTIDE SEQUENCE</scope>
    <source>
        <strain evidence="7">F1F22</strain>
    </source>
</reference>
<dbReference type="GO" id="GO:0000902">
    <property type="term" value="P:cell morphogenesis"/>
    <property type="evidence" value="ECO:0007669"/>
    <property type="project" value="InterPro"/>
</dbReference>
<proteinExistence type="inferred from homology"/>
<dbReference type="GO" id="GO:0005737">
    <property type="term" value="C:cytoplasm"/>
    <property type="evidence" value="ECO:0007669"/>
    <property type="project" value="UniProtKB-SubCell"/>
</dbReference>
<accession>A0AAX3BBH0</accession>
<evidence type="ECO:0000313" key="8">
    <source>
        <dbReference type="Proteomes" id="UP001056539"/>
    </source>
</evidence>
<dbReference type="PANTHER" id="PTHR42749:SF1">
    <property type="entry name" value="CELL SHAPE-DETERMINING PROTEIN MREB"/>
    <property type="match status" value="1"/>
</dbReference>
<name>A0AAX3BBH0_9SPIR</name>
<evidence type="ECO:0000256" key="6">
    <source>
        <dbReference type="HAMAP-Rule" id="MF_02207"/>
    </source>
</evidence>
<dbReference type="Gene3D" id="3.30.420.40">
    <property type="match status" value="2"/>
</dbReference>
<feature type="binding site" evidence="6">
    <location>
        <begin position="293"/>
        <end position="296"/>
    </location>
    <ligand>
        <name>ATP</name>
        <dbReference type="ChEBI" id="CHEBI:30616"/>
    </ligand>
</feature>
<dbReference type="EMBL" id="CP073355">
    <property type="protein sequence ID" value="URA09621.1"/>
    <property type="molecule type" value="Genomic_DNA"/>
</dbReference>
<evidence type="ECO:0000256" key="5">
    <source>
        <dbReference type="ARBA" id="ARBA00023458"/>
    </source>
</evidence>
<dbReference type="Proteomes" id="UP001056539">
    <property type="component" value="Chromosome"/>
</dbReference>
<evidence type="ECO:0000256" key="4">
    <source>
        <dbReference type="ARBA" id="ARBA00022960"/>
    </source>
</evidence>
<feature type="binding site" evidence="6">
    <location>
        <begin position="213"/>
        <end position="216"/>
    </location>
    <ligand>
        <name>ATP</name>
        <dbReference type="ChEBI" id="CHEBI:30616"/>
    </ligand>
</feature>
<feature type="binding site" evidence="6">
    <location>
        <begin position="21"/>
        <end position="23"/>
    </location>
    <ligand>
        <name>ATP</name>
        <dbReference type="ChEBI" id="CHEBI:30616"/>
    </ligand>
</feature>
<dbReference type="SUPFAM" id="SSF53067">
    <property type="entry name" value="Actin-like ATPase domain"/>
    <property type="match status" value="2"/>
</dbReference>
<feature type="binding site" evidence="6">
    <location>
        <begin position="165"/>
        <end position="167"/>
    </location>
    <ligand>
        <name>ATP</name>
        <dbReference type="ChEBI" id="CHEBI:30616"/>
    </ligand>
</feature>
<gene>
    <name evidence="6" type="primary">mreB</name>
    <name evidence="7" type="ORF">KDW03_09005</name>
</gene>
<comment type="subunit">
    <text evidence="6">Forms polymers.</text>
</comment>
<dbReference type="InterPro" id="IPR004753">
    <property type="entry name" value="MreB"/>
</dbReference>
<dbReference type="PANTHER" id="PTHR42749">
    <property type="entry name" value="CELL SHAPE-DETERMINING PROTEIN MREB"/>
    <property type="match status" value="1"/>
</dbReference>
<dbReference type="NCBIfam" id="TIGR00904">
    <property type="entry name" value="mreB"/>
    <property type="match status" value="1"/>
</dbReference>
<evidence type="ECO:0000256" key="3">
    <source>
        <dbReference type="ARBA" id="ARBA00022840"/>
    </source>
</evidence>
<keyword evidence="3 6" id="KW-0067">ATP-binding</keyword>
<dbReference type="GO" id="GO:0005524">
    <property type="term" value="F:ATP binding"/>
    <property type="evidence" value="ECO:0007669"/>
    <property type="project" value="UniProtKB-KW"/>
</dbReference>
<dbReference type="KEGG" id="taqu:KDW03_09005"/>
<dbReference type="CDD" id="cd10225">
    <property type="entry name" value="ASKHA_NBD_MreB-like"/>
    <property type="match status" value="1"/>
</dbReference>
<dbReference type="HAMAP" id="MF_02207">
    <property type="entry name" value="MreB"/>
    <property type="match status" value="1"/>
</dbReference>
<dbReference type="NCBIfam" id="NF010539">
    <property type="entry name" value="PRK13927.1"/>
    <property type="match status" value="1"/>
</dbReference>
<keyword evidence="2 6" id="KW-0547">Nucleotide-binding</keyword>
<dbReference type="InterPro" id="IPR043129">
    <property type="entry name" value="ATPase_NBD"/>
</dbReference>
<organism evidence="7 8">
    <name type="scientific">Thermospira aquatica</name>
    <dbReference type="NCBI Taxonomy" id="2828656"/>
    <lineage>
        <taxon>Bacteria</taxon>
        <taxon>Pseudomonadati</taxon>
        <taxon>Spirochaetota</taxon>
        <taxon>Spirochaetia</taxon>
        <taxon>Brevinematales</taxon>
        <taxon>Thermospiraceae</taxon>
        <taxon>Thermospira</taxon>
    </lineage>
</organism>
<dbReference type="GO" id="GO:0008360">
    <property type="term" value="P:regulation of cell shape"/>
    <property type="evidence" value="ECO:0007669"/>
    <property type="project" value="UniProtKB-UniRule"/>
</dbReference>
<comment type="similarity">
    <text evidence="5 6">Belongs to the FtsA/MreB family.</text>
</comment>
<evidence type="ECO:0000256" key="1">
    <source>
        <dbReference type="ARBA" id="ARBA00022490"/>
    </source>
</evidence>
<dbReference type="PRINTS" id="PR01652">
    <property type="entry name" value="SHAPEPROTEIN"/>
</dbReference>
<keyword evidence="8" id="KW-1185">Reference proteome</keyword>
<dbReference type="InterPro" id="IPR056546">
    <property type="entry name" value="MreB_MamK-like"/>
</dbReference>
<dbReference type="AlphaFoldDB" id="A0AAX3BBH0"/>